<proteinExistence type="predicted"/>
<dbReference type="AlphaFoldDB" id="A0A059AVQ3"/>
<evidence type="ECO:0008006" key="3">
    <source>
        <dbReference type="Google" id="ProtNLM"/>
    </source>
</evidence>
<sequence length="78" mass="9388">MIFSSFLIFQCAILITSREQIDSYNQDMPYCLNLSGSSKHNRNSRKDRKILKWNCRREKKEGKKMKWRVLQICSFDSH</sequence>
<keyword evidence="1" id="KW-0732">Signal</keyword>
<dbReference type="InParanoid" id="A0A059AVQ3"/>
<feature type="signal peptide" evidence="1">
    <location>
        <begin position="1"/>
        <end position="23"/>
    </location>
</feature>
<reference evidence="2" key="1">
    <citation type="submission" date="2013-07" db="EMBL/GenBank/DDBJ databases">
        <title>The genome of Eucalyptus grandis.</title>
        <authorList>
            <person name="Schmutz J."/>
            <person name="Hayes R."/>
            <person name="Myburg A."/>
            <person name="Tuskan G."/>
            <person name="Grattapaglia D."/>
            <person name="Rokhsar D.S."/>
        </authorList>
    </citation>
    <scope>NUCLEOTIDE SEQUENCE</scope>
    <source>
        <tissue evidence="2">Leaf extractions</tissue>
    </source>
</reference>
<feature type="chain" id="PRO_5001567930" description="Secreted protein" evidence="1">
    <location>
        <begin position="24"/>
        <end position="78"/>
    </location>
</feature>
<evidence type="ECO:0000256" key="1">
    <source>
        <dbReference type="SAM" id="SignalP"/>
    </source>
</evidence>
<name>A0A059AVQ3_EUCGR</name>
<accession>A0A059AVQ3</accession>
<dbReference type="Gramene" id="KCW57849">
    <property type="protein sequence ID" value="KCW57849"/>
    <property type="gene ID" value="EUGRSUZ_H00601"/>
</dbReference>
<evidence type="ECO:0000313" key="2">
    <source>
        <dbReference type="EMBL" id="KCW57849.1"/>
    </source>
</evidence>
<organism evidence="2">
    <name type="scientific">Eucalyptus grandis</name>
    <name type="common">Flooded gum</name>
    <dbReference type="NCBI Taxonomy" id="71139"/>
    <lineage>
        <taxon>Eukaryota</taxon>
        <taxon>Viridiplantae</taxon>
        <taxon>Streptophyta</taxon>
        <taxon>Embryophyta</taxon>
        <taxon>Tracheophyta</taxon>
        <taxon>Spermatophyta</taxon>
        <taxon>Magnoliopsida</taxon>
        <taxon>eudicotyledons</taxon>
        <taxon>Gunneridae</taxon>
        <taxon>Pentapetalae</taxon>
        <taxon>rosids</taxon>
        <taxon>malvids</taxon>
        <taxon>Myrtales</taxon>
        <taxon>Myrtaceae</taxon>
        <taxon>Myrtoideae</taxon>
        <taxon>Eucalypteae</taxon>
        <taxon>Eucalyptus</taxon>
    </lineage>
</organism>
<dbReference type="EMBL" id="KK198760">
    <property type="protein sequence ID" value="KCW57849.1"/>
    <property type="molecule type" value="Genomic_DNA"/>
</dbReference>
<gene>
    <name evidence="2" type="ORF">EUGRSUZ_H00601</name>
</gene>
<protein>
    <recommendedName>
        <fullName evidence="3">Secreted protein</fullName>
    </recommendedName>
</protein>